<dbReference type="OrthoDB" id="419189at2759"/>
<keyword evidence="3" id="KW-1185">Reference proteome</keyword>
<dbReference type="EMBL" id="CACVKT020008083">
    <property type="protein sequence ID" value="CAC5412707.1"/>
    <property type="molecule type" value="Genomic_DNA"/>
</dbReference>
<dbReference type="PANTHER" id="PTHR33332">
    <property type="entry name" value="REVERSE TRANSCRIPTASE DOMAIN-CONTAINING PROTEIN"/>
    <property type="match status" value="1"/>
</dbReference>
<protein>
    <recommendedName>
        <fullName evidence="1">Reverse transcriptase domain-containing protein</fullName>
    </recommendedName>
</protein>
<accession>A0A6J8DX92</accession>
<dbReference type="AlphaFoldDB" id="A0A6J8DX92"/>
<dbReference type="Proteomes" id="UP000507470">
    <property type="component" value="Unassembled WGS sequence"/>
</dbReference>
<dbReference type="InterPro" id="IPR000477">
    <property type="entry name" value="RT_dom"/>
</dbReference>
<name>A0A6J8DX92_MYTCO</name>
<reference evidence="2 3" key="1">
    <citation type="submission" date="2020-06" db="EMBL/GenBank/DDBJ databases">
        <authorList>
            <person name="Li R."/>
            <person name="Bekaert M."/>
        </authorList>
    </citation>
    <scope>NUCLEOTIDE SEQUENCE [LARGE SCALE GENOMIC DNA]</scope>
    <source>
        <strain evidence="3">wild</strain>
    </source>
</reference>
<evidence type="ECO:0000259" key="1">
    <source>
        <dbReference type="Pfam" id="PF00078"/>
    </source>
</evidence>
<organism evidence="2 3">
    <name type="scientific">Mytilus coruscus</name>
    <name type="common">Sea mussel</name>
    <dbReference type="NCBI Taxonomy" id="42192"/>
    <lineage>
        <taxon>Eukaryota</taxon>
        <taxon>Metazoa</taxon>
        <taxon>Spiralia</taxon>
        <taxon>Lophotrochozoa</taxon>
        <taxon>Mollusca</taxon>
        <taxon>Bivalvia</taxon>
        <taxon>Autobranchia</taxon>
        <taxon>Pteriomorphia</taxon>
        <taxon>Mytilida</taxon>
        <taxon>Mytiloidea</taxon>
        <taxon>Mytilidae</taxon>
        <taxon>Mytilinae</taxon>
        <taxon>Mytilus</taxon>
    </lineage>
</organism>
<gene>
    <name evidence="2" type="ORF">MCOR_45694</name>
</gene>
<proteinExistence type="predicted"/>
<dbReference type="Pfam" id="PF00078">
    <property type="entry name" value="RVT_1"/>
    <property type="match status" value="1"/>
</dbReference>
<evidence type="ECO:0000313" key="2">
    <source>
        <dbReference type="EMBL" id="CAC5412707.1"/>
    </source>
</evidence>
<sequence length="676" mass="77228">MPKIKEIKITQAGRTLLDNYRKKYLQRVKQLSIRQQNTKFKAGTLPFYAYQKETQSVDTIDFEKLLIDEKETGQQASLIMFPTGTLLLLFVEINVKSNQISISELLYEELFGKLKDKNSSGDEQDEDINAVMGITQSSGTRQRWTSNLPVEQLVEHYNGNLSNIFDKHAPVTIKSVILRPNTEWYSDDLKAAKRDKQKAERKWRDSKLEVHHQIFKEKCRTVGKLFIAKKTYYSSKIENCGNDHKQLFKLTKHLMGKQQQTPLPSSSSDLELSNSFADFFVNKVVTIRDGLRDQNVVKGDNMAFLQADVEFTGTPVLSFKHTTNDEIRTIIQKAPNKSCDLDPIPSNLLKQCSDVVLEHDIHAAFDKQSSVVLVLLEISAAFDVIDHRILLERLSFAYGITGCALEWIKSYLTDRHQRVVIGTTTSKKCHLTFGVPEGSVLGPELYCLFSKPIGEICHRHGMPYHCYADDTQVYMFIKPLDNWVNYFSKLELCLSDISSWMSTNMLKLNQDKTELIIFTPKHLKASVPNLQLKVGNKVISSVSCVKSLGVYFDQHLTMERQVSAVIKSGHFHISNIGRIRSFMTKTACKTLVNNLVTSRLDYGSILLNGINKTTITDYKKYKIQQPVLSPGQENVKILIRYLLIYIGYPSNTDHNTKYSMEQSPEQFKTMQVPRVF</sequence>
<evidence type="ECO:0000313" key="3">
    <source>
        <dbReference type="Proteomes" id="UP000507470"/>
    </source>
</evidence>
<feature type="domain" description="Reverse transcriptase" evidence="1">
    <location>
        <begin position="352"/>
        <end position="550"/>
    </location>
</feature>